<evidence type="ECO:0000256" key="1">
    <source>
        <dbReference type="ARBA" id="ARBA00009417"/>
    </source>
</evidence>
<evidence type="ECO:0000256" key="2">
    <source>
        <dbReference type="ARBA" id="ARBA00022741"/>
    </source>
</evidence>
<protein>
    <submittedName>
        <fullName evidence="6">CbbQ/NirQ/NorQ/GpvN family protein</fullName>
    </submittedName>
</protein>
<evidence type="ECO:0000313" key="6">
    <source>
        <dbReference type="EMBL" id="RMX07754.1"/>
    </source>
</evidence>
<dbReference type="Gene3D" id="3.40.50.300">
    <property type="entry name" value="P-loop containing nucleotide triphosphate hydrolases"/>
    <property type="match status" value="1"/>
</dbReference>
<dbReference type="GO" id="GO:0016887">
    <property type="term" value="F:ATP hydrolysis activity"/>
    <property type="evidence" value="ECO:0007669"/>
    <property type="project" value="InterPro"/>
</dbReference>
<dbReference type="AlphaFoldDB" id="A0A3M6QXP8"/>
<dbReference type="Pfam" id="PF07728">
    <property type="entry name" value="AAA_5"/>
    <property type="match status" value="1"/>
</dbReference>
<dbReference type="PANTHER" id="PTHR42759">
    <property type="entry name" value="MOXR FAMILY PROTEIN"/>
    <property type="match status" value="1"/>
</dbReference>
<comment type="similarity">
    <text evidence="1">Belongs to the CbbQ/NirQ/NorQ/GpvN family.</text>
</comment>
<keyword evidence="2" id="KW-0547">Nucleotide-binding</keyword>
<dbReference type="Proteomes" id="UP000278006">
    <property type="component" value="Unassembled WGS sequence"/>
</dbReference>
<name>A0A3M6QXP8_9BURK</name>
<dbReference type="GO" id="GO:0005524">
    <property type="term" value="F:ATP binding"/>
    <property type="evidence" value="ECO:0007669"/>
    <property type="project" value="UniProtKB-KW"/>
</dbReference>
<dbReference type="InterPro" id="IPR027417">
    <property type="entry name" value="P-loop_NTPase"/>
</dbReference>
<proteinExistence type="inferred from homology"/>
<comment type="caution">
    <text evidence="6">The sequence shown here is derived from an EMBL/GenBank/DDBJ whole genome shotgun (WGS) entry which is preliminary data.</text>
</comment>
<accession>A0A3M6QXP8</accession>
<dbReference type="SUPFAM" id="SSF52540">
    <property type="entry name" value="P-loop containing nucleoside triphosphate hydrolases"/>
    <property type="match status" value="1"/>
</dbReference>
<evidence type="ECO:0000313" key="7">
    <source>
        <dbReference type="Proteomes" id="UP000278006"/>
    </source>
</evidence>
<reference evidence="6 7" key="1">
    <citation type="submission" date="2018-10" db="EMBL/GenBank/DDBJ databases">
        <title>Draft genome of Cortibacter populi DSM10536.</title>
        <authorList>
            <person name="Bernier A.-M."/>
            <person name="Bernard K."/>
        </authorList>
    </citation>
    <scope>NUCLEOTIDE SEQUENCE [LARGE SCALE GENOMIC DNA]</scope>
    <source>
        <strain evidence="6 7">DSM 105136</strain>
    </source>
</reference>
<dbReference type="OrthoDB" id="9808317at2"/>
<dbReference type="InterPro" id="IPR050764">
    <property type="entry name" value="CbbQ/NirQ/NorQ/GpvN"/>
</dbReference>
<dbReference type="InterPro" id="IPR011704">
    <property type="entry name" value="ATPase_dyneun-rel_AAA"/>
</dbReference>
<dbReference type="EMBL" id="RDQO01000001">
    <property type="protein sequence ID" value="RMX07754.1"/>
    <property type="molecule type" value="Genomic_DNA"/>
</dbReference>
<gene>
    <name evidence="6" type="ORF">D8I35_01040</name>
</gene>
<keyword evidence="7" id="KW-1185">Reference proteome</keyword>
<feature type="domain" description="CbbQ/NirQ/NorQ C-terminal" evidence="5">
    <location>
        <begin position="193"/>
        <end position="276"/>
    </location>
</feature>
<keyword evidence="3" id="KW-0067">ATP-binding</keyword>
<evidence type="ECO:0000256" key="3">
    <source>
        <dbReference type="ARBA" id="ARBA00022840"/>
    </source>
</evidence>
<evidence type="ECO:0000259" key="5">
    <source>
        <dbReference type="Pfam" id="PF08406"/>
    </source>
</evidence>
<sequence length="278" mass="29898">MSAMIGGMGMAADTGSHALDEWRLDAQPYYAPAGGEIEQFEAAFHQRTPLLLKGPTGCGKTRLVEHMAWRLGLPLVTVACNEDTTAGDLLGRWLLDADGTRWQDGPLTLAARHGAICYLDEVVEARPDTLVAIHPLSDTRRMLPLDRHGELVHAHPDFMLVVSYNPGGGRLLKTSTRQRFCGLECHYPPPELEAAILMHEAGIDAAQARPLVALGTRTRRLVGNGLDEGASTRMLVRAAQFVAQGMAPRAACQMAIATPLSDAADMQQALAAAIDASF</sequence>
<dbReference type="InterPro" id="IPR013615">
    <property type="entry name" value="CbbQ_C"/>
</dbReference>
<evidence type="ECO:0000259" key="4">
    <source>
        <dbReference type="Pfam" id="PF07728"/>
    </source>
</evidence>
<organism evidence="6 7">
    <name type="scientific">Corticibacter populi</name>
    <dbReference type="NCBI Taxonomy" id="1550736"/>
    <lineage>
        <taxon>Bacteria</taxon>
        <taxon>Pseudomonadati</taxon>
        <taxon>Pseudomonadota</taxon>
        <taxon>Betaproteobacteria</taxon>
        <taxon>Burkholderiales</taxon>
        <taxon>Comamonadaceae</taxon>
        <taxon>Corticibacter</taxon>
    </lineage>
</organism>
<dbReference type="Pfam" id="PF08406">
    <property type="entry name" value="CbbQ_C"/>
    <property type="match status" value="1"/>
</dbReference>
<feature type="domain" description="ATPase dynein-related AAA" evidence="4">
    <location>
        <begin position="49"/>
        <end position="180"/>
    </location>
</feature>
<dbReference type="PANTHER" id="PTHR42759:SF7">
    <property type="entry name" value="DENITRIFICATION REGULATORY PROTEIN NIRQ"/>
    <property type="match status" value="1"/>
</dbReference>